<evidence type="ECO:0000313" key="2">
    <source>
        <dbReference type="Proteomes" id="UP000224076"/>
    </source>
</evidence>
<evidence type="ECO:0000313" key="1">
    <source>
        <dbReference type="EMBL" id="PFU38736.1"/>
    </source>
</evidence>
<name>A0A2B3TVT2_BACCE</name>
<proteinExistence type="predicted"/>
<sequence>MYVSGVGIFEDDLSEDIKFGFKDLISEGYSSEDATNVLMNTYISSLRKHKVSTLKVKMHPNDWIHFNLYIFRLINSPTCVATYSISLSISSNT</sequence>
<protein>
    <submittedName>
        <fullName evidence="1">Uncharacterized protein</fullName>
    </submittedName>
</protein>
<organism evidence="1 2">
    <name type="scientific">Bacillus cereus</name>
    <dbReference type="NCBI Taxonomy" id="1396"/>
    <lineage>
        <taxon>Bacteria</taxon>
        <taxon>Bacillati</taxon>
        <taxon>Bacillota</taxon>
        <taxon>Bacilli</taxon>
        <taxon>Bacillales</taxon>
        <taxon>Bacillaceae</taxon>
        <taxon>Bacillus</taxon>
        <taxon>Bacillus cereus group</taxon>
    </lineage>
</organism>
<dbReference type="EMBL" id="NVDG01000046">
    <property type="protein sequence ID" value="PFU38736.1"/>
    <property type="molecule type" value="Genomic_DNA"/>
</dbReference>
<gene>
    <name evidence="1" type="ORF">COK86_24675</name>
</gene>
<dbReference type="Proteomes" id="UP000224076">
    <property type="component" value="Unassembled WGS sequence"/>
</dbReference>
<comment type="caution">
    <text evidence="1">The sequence shown here is derived from an EMBL/GenBank/DDBJ whole genome shotgun (WGS) entry which is preliminary data.</text>
</comment>
<dbReference type="AlphaFoldDB" id="A0A2B3TVT2"/>
<accession>A0A2B3TVT2</accession>
<reference evidence="1 2" key="1">
    <citation type="submission" date="2017-09" db="EMBL/GenBank/DDBJ databases">
        <title>Large-scale bioinformatics analysis of Bacillus genomes uncovers conserved roles of natural products in bacterial physiology.</title>
        <authorList>
            <consortium name="Agbiome Team Llc"/>
            <person name="Bleich R.M."/>
            <person name="Grubbs K.J."/>
            <person name="Santa Maria K.C."/>
            <person name="Allen S.E."/>
            <person name="Farag S."/>
            <person name="Shank E.A."/>
            <person name="Bowers A."/>
        </authorList>
    </citation>
    <scope>NUCLEOTIDE SEQUENCE [LARGE SCALE GENOMIC DNA]</scope>
    <source>
        <strain evidence="1 2">AFS061806</strain>
    </source>
</reference>